<dbReference type="SUPFAM" id="SSF82771">
    <property type="entry name" value="GIY-YIG endonuclease"/>
    <property type="match status" value="1"/>
</dbReference>
<dbReference type="OrthoDB" id="27013at10239"/>
<organismHost>
    <name type="scientific">Adoxophyes honmai</name>
    <name type="common">Smaller tea tortrix moth</name>
    <dbReference type="NCBI Taxonomy" id="85585"/>
</organismHost>
<evidence type="ECO:0000259" key="1">
    <source>
        <dbReference type="PROSITE" id="PS50164"/>
    </source>
</evidence>
<dbReference type="InterPro" id="IPR000305">
    <property type="entry name" value="GIY-YIG_endonuc"/>
</dbReference>
<dbReference type="PANTHER" id="PTHR34477">
    <property type="entry name" value="UPF0213 PROTEIN YHBQ"/>
    <property type="match status" value="1"/>
</dbReference>
<dbReference type="Gene3D" id="3.40.1440.10">
    <property type="entry name" value="GIY-YIG endonuclease"/>
    <property type="match status" value="1"/>
</dbReference>
<dbReference type="CDD" id="cd10456">
    <property type="entry name" value="GIY-YIG_UPF0213"/>
    <property type="match status" value="1"/>
</dbReference>
<dbReference type="Proteomes" id="UP000232720">
    <property type="component" value="Genome"/>
</dbReference>
<protein>
    <recommendedName>
        <fullName evidence="1">GIY-YIG domain-containing protein</fullName>
    </recommendedName>
</protein>
<accession>Q80LJ7</accession>
<proteinExistence type="predicted"/>
<organism evidence="2 3">
    <name type="scientific">Adoxophyes honmai nucleopolyhedrovirus</name>
    <dbReference type="NCBI Taxonomy" id="224399"/>
    <lineage>
        <taxon>Viruses</taxon>
        <taxon>Viruses incertae sedis</taxon>
        <taxon>Naldaviricetes</taxon>
        <taxon>Lefavirales</taxon>
        <taxon>Baculoviridae</taxon>
        <taxon>Alphabaculovirus</taxon>
        <taxon>Alphabaculovirus adhonmai</taxon>
    </lineage>
</organism>
<dbReference type="KEGG" id="vg:1485802"/>
<evidence type="ECO:0000313" key="2">
    <source>
        <dbReference type="EMBL" id="BAC67350.1"/>
    </source>
</evidence>
<keyword evidence="3" id="KW-1185">Reference proteome</keyword>
<evidence type="ECO:0000313" key="3">
    <source>
        <dbReference type="Proteomes" id="UP000232720"/>
    </source>
</evidence>
<dbReference type="PANTHER" id="PTHR34477:SF1">
    <property type="entry name" value="UPF0213 PROTEIN YHBQ"/>
    <property type="match status" value="1"/>
</dbReference>
<dbReference type="RefSeq" id="NP_818746.1">
    <property type="nucleotide sequence ID" value="NC_004690.1"/>
</dbReference>
<dbReference type="Pfam" id="PF01541">
    <property type="entry name" value="GIY-YIG"/>
    <property type="match status" value="1"/>
</dbReference>
<name>Q80LJ7_NPVAH</name>
<dbReference type="EMBL" id="AP006270">
    <property type="protein sequence ID" value="BAC67350.1"/>
    <property type="molecule type" value="Genomic_DNA"/>
</dbReference>
<feature type="domain" description="GIY-YIG" evidence="1">
    <location>
        <begin position="5"/>
        <end position="81"/>
    </location>
</feature>
<dbReference type="InterPro" id="IPR050190">
    <property type="entry name" value="UPF0213_domain"/>
</dbReference>
<dbReference type="InterPro" id="IPR035901">
    <property type="entry name" value="GIY-YIG_endonuc_sf"/>
</dbReference>
<dbReference type="PROSITE" id="PS50164">
    <property type="entry name" value="GIY_YIG"/>
    <property type="match status" value="1"/>
</dbReference>
<sequence length="96" mass="11061">MFKSNSWCVYIIRMPNGRLYTGMSNRVLNRFRDHCNGRGAKCLRGKTPLALVYKTESCLTRKEAARLEIHIKNLSKKAKEKIIATQSKKRGSFVNK</sequence>
<reference evidence="2 3" key="1">
    <citation type="journal article" date="2003" name="Virology">
        <title>Genome sequence and organization of a nucleopolyhedrovirus isolated from the smaller tea tortrix, Adoxophyes honmai.</title>
        <authorList>
            <person name="Nakai M."/>
            <person name="Goto C."/>
            <person name="Kang W."/>
            <person name="Shikata M."/>
            <person name="Luque T."/>
            <person name="Kunimi Y."/>
        </authorList>
    </citation>
    <scope>NUCLEOTIDE SEQUENCE [LARGE SCALE GENOMIC DNA]</scope>
    <source>
        <strain evidence="2 3">ADN001</strain>
    </source>
</reference>
<dbReference type="GeneID" id="1485802"/>